<comment type="caution">
    <text evidence="3">The sequence shown here is derived from an EMBL/GenBank/DDBJ whole genome shotgun (WGS) entry which is preliminary data.</text>
</comment>
<dbReference type="Proteomes" id="UP000233727">
    <property type="component" value="Unassembled WGS sequence"/>
</dbReference>
<dbReference type="PROSITE" id="PS50967">
    <property type="entry name" value="HRDC"/>
    <property type="match status" value="1"/>
</dbReference>
<dbReference type="GO" id="GO:0008408">
    <property type="term" value="F:3'-5' exonuclease activity"/>
    <property type="evidence" value="ECO:0007669"/>
    <property type="project" value="InterPro"/>
</dbReference>
<dbReference type="AlphaFoldDB" id="A0A2N3QMG7"/>
<dbReference type="GO" id="GO:0006139">
    <property type="term" value="P:nucleobase-containing compound metabolic process"/>
    <property type="evidence" value="ECO:0007669"/>
    <property type="project" value="InterPro"/>
</dbReference>
<dbReference type="SUPFAM" id="SSF53098">
    <property type="entry name" value="Ribonuclease H-like"/>
    <property type="match status" value="1"/>
</dbReference>
<dbReference type="InterPro" id="IPR051086">
    <property type="entry name" value="RNase_D-like"/>
</dbReference>
<dbReference type="InterPro" id="IPR044876">
    <property type="entry name" value="HRDC_dom_sf"/>
</dbReference>
<dbReference type="InterPro" id="IPR041605">
    <property type="entry name" value="Exo_C"/>
</dbReference>
<gene>
    <name evidence="3" type="ORF">CQR47_0691</name>
</gene>
<organism evidence="3 4">
    <name type="scientific">Bifidobacterium thermophilum</name>
    <dbReference type="NCBI Taxonomy" id="33905"/>
    <lineage>
        <taxon>Bacteria</taxon>
        <taxon>Bacillati</taxon>
        <taxon>Actinomycetota</taxon>
        <taxon>Actinomycetes</taxon>
        <taxon>Bifidobacteriales</taxon>
        <taxon>Bifidobacteriaceae</taxon>
        <taxon>Bifidobacterium</taxon>
    </lineage>
</organism>
<dbReference type="InterPro" id="IPR036397">
    <property type="entry name" value="RNaseH_sf"/>
</dbReference>
<dbReference type="InterPro" id="IPR002121">
    <property type="entry name" value="HRDC_dom"/>
</dbReference>
<evidence type="ECO:0000313" key="3">
    <source>
        <dbReference type="EMBL" id="PKU92842.1"/>
    </source>
</evidence>
<dbReference type="InterPro" id="IPR010997">
    <property type="entry name" value="HRDC-like_sf"/>
</dbReference>
<dbReference type="GO" id="GO:0000166">
    <property type="term" value="F:nucleotide binding"/>
    <property type="evidence" value="ECO:0007669"/>
    <property type="project" value="InterPro"/>
</dbReference>
<dbReference type="GO" id="GO:0003676">
    <property type="term" value="F:nucleic acid binding"/>
    <property type="evidence" value="ECO:0007669"/>
    <property type="project" value="InterPro"/>
</dbReference>
<dbReference type="SUPFAM" id="SSF47819">
    <property type="entry name" value="HRDC-like"/>
    <property type="match status" value="1"/>
</dbReference>
<evidence type="ECO:0000259" key="2">
    <source>
        <dbReference type="PROSITE" id="PS50967"/>
    </source>
</evidence>
<name>A0A2N3QMG7_9BIFI</name>
<protein>
    <submittedName>
        <fullName evidence="3">Ribonuclease D</fullName>
    </submittedName>
</protein>
<dbReference type="PANTHER" id="PTHR47649">
    <property type="entry name" value="RIBONUCLEASE D"/>
    <property type="match status" value="1"/>
</dbReference>
<dbReference type="Pfam" id="PF18305">
    <property type="entry name" value="DNA_pol_A_exoN"/>
    <property type="match status" value="1"/>
</dbReference>
<dbReference type="SMART" id="SM00341">
    <property type="entry name" value="HRDC"/>
    <property type="match status" value="1"/>
</dbReference>
<dbReference type="STRING" id="33905.BTHE_0600"/>
<dbReference type="Gene3D" id="3.30.420.10">
    <property type="entry name" value="Ribonuclease H-like superfamily/Ribonuclease H"/>
    <property type="match status" value="1"/>
</dbReference>
<evidence type="ECO:0000256" key="1">
    <source>
        <dbReference type="SAM" id="MobiDB-lite"/>
    </source>
</evidence>
<dbReference type="InterPro" id="IPR012337">
    <property type="entry name" value="RNaseH-like_sf"/>
</dbReference>
<sequence>MSVRPTDTTGVGGPLRAVTASGDPRFHGEPHLLAEPRAGVPDIIDTLDGFKHYCELLSEGSGPLAADAERASGYRYGHEDWLVQFKREGAGIGLLDPVALAEQGADWSQFNDAVGDVTWILHDSMQDLPGFYDIGMRPQRLFDTEIAARLLGLHRFGLSAVTEYYLGMTLAKEHSAADWSYRPLPRDWRNYAALDVELLAELMDHMSRDLVRQGKDEWAREEFAYALREGLQPRKPHPVPWLRISHINVLSHDRLGQAVAKALWEQRDRLARQYDIEPALLLPDSAIIEAARKKPHNNREFRAIRSLNERVRIHTGSEQDKMFERYAPIQRSIKPSLWKTTIQQALDLPASQWPTMPQPQHDAQTNAPRSMKYWQIHHPGRYDTLQQVRRVIQQIAEDTHTPADVIIKPQIVRNLCWTDHPERRDVARFFTEQGARDWQVRLLAASVSRVIM</sequence>
<dbReference type="EMBL" id="PCGY01000011">
    <property type="protein sequence ID" value="PKU92842.1"/>
    <property type="molecule type" value="Genomic_DNA"/>
</dbReference>
<dbReference type="Pfam" id="PF00570">
    <property type="entry name" value="HRDC"/>
    <property type="match status" value="1"/>
</dbReference>
<evidence type="ECO:0000313" key="4">
    <source>
        <dbReference type="Proteomes" id="UP000233727"/>
    </source>
</evidence>
<dbReference type="Pfam" id="PF01612">
    <property type="entry name" value="DNA_pol_A_exo1"/>
    <property type="match status" value="1"/>
</dbReference>
<dbReference type="PANTHER" id="PTHR47649:SF1">
    <property type="entry name" value="RIBONUCLEASE D"/>
    <property type="match status" value="1"/>
</dbReference>
<dbReference type="SMART" id="SM00474">
    <property type="entry name" value="35EXOc"/>
    <property type="match status" value="1"/>
</dbReference>
<proteinExistence type="predicted"/>
<feature type="domain" description="HRDC" evidence="2">
    <location>
        <begin position="253"/>
        <end position="333"/>
    </location>
</feature>
<feature type="region of interest" description="Disordered" evidence="1">
    <location>
        <begin position="1"/>
        <end position="31"/>
    </location>
</feature>
<reference evidence="3 4" key="1">
    <citation type="submission" date="2017-10" db="EMBL/GenBank/DDBJ databases">
        <title>Bifidobacterium genomics.</title>
        <authorList>
            <person name="Lugli G.A."/>
            <person name="Milani C."/>
            <person name="Mancabelli L."/>
        </authorList>
    </citation>
    <scope>NUCLEOTIDE SEQUENCE [LARGE SCALE GENOMIC DNA]</scope>
    <source>
        <strain evidence="3 4">1542B</strain>
    </source>
</reference>
<dbReference type="Gene3D" id="1.10.150.80">
    <property type="entry name" value="HRDC domain"/>
    <property type="match status" value="2"/>
</dbReference>
<dbReference type="InterPro" id="IPR002562">
    <property type="entry name" value="3'-5'_exonuclease_dom"/>
</dbReference>
<accession>A0A2N3QMG7</accession>